<dbReference type="InterPro" id="IPR002938">
    <property type="entry name" value="FAD-bd"/>
</dbReference>
<dbReference type="PANTHER" id="PTHR43004:SF19">
    <property type="entry name" value="BINDING MONOOXYGENASE, PUTATIVE (JCVI)-RELATED"/>
    <property type="match status" value="1"/>
</dbReference>
<dbReference type="Pfam" id="PF01494">
    <property type="entry name" value="FAD_binding_3"/>
    <property type="match status" value="1"/>
</dbReference>
<comment type="caution">
    <text evidence="6">The sequence shown here is derived from an EMBL/GenBank/DDBJ whole genome shotgun (WGS) entry which is preliminary data.</text>
</comment>
<proteinExistence type="predicted"/>
<comment type="cofactor">
    <cofactor evidence="1">
        <name>FAD</name>
        <dbReference type="ChEBI" id="CHEBI:57692"/>
    </cofactor>
</comment>
<dbReference type="InterPro" id="IPR050641">
    <property type="entry name" value="RIFMO-like"/>
</dbReference>
<reference evidence="6 7" key="1">
    <citation type="journal article" date="2024" name="IMA Fungus">
        <title>IMA Genome - F19 : A genome assembly and annotation guide to empower mycologists, including annotated draft genome sequences of Ceratocystis pirilliformis, Diaporthe australafricana, Fusarium ophioides, Paecilomyces lecythidis, and Sporothrix stenoceras.</title>
        <authorList>
            <person name="Aylward J."/>
            <person name="Wilson A.M."/>
            <person name="Visagie C.M."/>
            <person name="Spraker J."/>
            <person name="Barnes I."/>
            <person name="Buitendag C."/>
            <person name="Ceriani C."/>
            <person name="Del Mar Angel L."/>
            <person name="du Plessis D."/>
            <person name="Fuchs T."/>
            <person name="Gasser K."/>
            <person name="Kramer D."/>
            <person name="Li W."/>
            <person name="Munsamy K."/>
            <person name="Piso A."/>
            <person name="Price J.L."/>
            <person name="Sonnekus B."/>
            <person name="Thomas C."/>
            <person name="van der Nest A."/>
            <person name="van Dijk A."/>
            <person name="van Heerden A."/>
            <person name="van Vuuren N."/>
            <person name="Yilmaz N."/>
            <person name="Duong T.A."/>
            <person name="van der Merwe N.A."/>
            <person name="Wingfield M.J."/>
            <person name="Wingfield B.D."/>
        </authorList>
    </citation>
    <scope>NUCLEOTIDE SEQUENCE [LARGE SCALE GENOMIC DNA]</scope>
    <source>
        <strain evidence="6 7">CMW 5346</strain>
    </source>
</reference>
<evidence type="ECO:0000256" key="3">
    <source>
        <dbReference type="ARBA" id="ARBA00022827"/>
    </source>
</evidence>
<dbReference type="InterPro" id="IPR036188">
    <property type="entry name" value="FAD/NAD-bd_sf"/>
</dbReference>
<dbReference type="Gene3D" id="3.40.30.120">
    <property type="match status" value="1"/>
</dbReference>
<keyword evidence="2" id="KW-0285">Flavoprotein</keyword>
<accession>A0ABR3YHG6</accession>
<evidence type="ECO:0000313" key="6">
    <source>
        <dbReference type="EMBL" id="KAL1887287.1"/>
    </source>
</evidence>
<dbReference type="Gene3D" id="3.50.50.60">
    <property type="entry name" value="FAD/NAD(P)-binding domain"/>
    <property type="match status" value="1"/>
</dbReference>
<keyword evidence="4" id="KW-0560">Oxidoreductase</keyword>
<evidence type="ECO:0000313" key="7">
    <source>
        <dbReference type="Proteomes" id="UP001583186"/>
    </source>
</evidence>
<evidence type="ECO:0000256" key="1">
    <source>
        <dbReference type="ARBA" id="ARBA00001974"/>
    </source>
</evidence>
<protein>
    <recommendedName>
        <fullName evidence="5">FAD-binding domain-containing protein</fullName>
    </recommendedName>
</protein>
<dbReference type="Pfam" id="PF21274">
    <property type="entry name" value="Rng_hyd_C"/>
    <property type="match status" value="1"/>
</dbReference>
<evidence type="ECO:0000256" key="4">
    <source>
        <dbReference type="ARBA" id="ARBA00023002"/>
    </source>
</evidence>
<dbReference type="EMBL" id="JAWCUI010000131">
    <property type="protein sequence ID" value="KAL1887287.1"/>
    <property type="molecule type" value="Genomic_DNA"/>
</dbReference>
<keyword evidence="3" id="KW-0274">FAD</keyword>
<dbReference type="Gene3D" id="3.30.9.10">
    <property type="entry name" value="D-Amino Acid Oxidase, subunit A, domain 2"/>
    <property type="match status" value="1"/>
</dbReference>
<feature type="domain" description="FAD-binding" evidence="5">
    <location>
        <begin position="12"/>
        <end position="372"/>
    </location>
</feature>
<gene>
    <name evidence="6" type="ORF">Sste5346_010318</name>
</gene>
<sequence length="564" mass="62009">MASAAMQSDETFDVLIIGCGPVGLYAAYLLGRCSITTLVVDKHATRRGQPKAHALNPRTLEIFKQTGLDPSYIRNKGINPSQVDVVRIVSSFYGWEFGQLPYERQFGDVKNLTPEPLVNVSQPIVEEYLAAQAAKFPSVTIRKGIEWLDTTRTEVGGQKYVQSVLRNRSTGQDYKVRSRYLIACDGARAASRTVLNIGFNPVDAAYTTEKHHVTTHFHAALPGKKTGILFFTMQPHGVRAFIRYGENEWVYVRRFDPKATSAAVFDDATCREMIVEALGRPEELDILSTTIWTSSTKVADHYASAGVPNTFLAGDAAHTFPPTGGLGVNTGVGDIHNLVWKLVAVMNGTATEQLLDTYEMERRPVAVRNAEQSALNEANMDKLGQTINPKGMRDGDRSGSWKDEKFKEDVARAIDLNAEHFNSLALQLGYVYGDSDGLDRKGKLASDFVPRAVPGARLPHVYVSSAVQEKSILDLLSYRTFTLICPSSGCLQGAAEDLPPQLAKVVEVVVYGLDFEVKDGNWTSMVFGTNMERAVLVRPDQHIAGFVESSNALVELLYGTLHIS</sequence>
<keyword evidence="7" id="KW-1185">Reference proteome</keyword>
<dbReference type="PANTHER" id="PTHR43004">
    <property type="entry name" value="TRK SYSTEM POTASSIUM UPTAKE PROTEIN"/>
    <property type="match status" value="1"/>
</dbReference>
<dbReference type="Proteomes" id="UP001583186">
    <property type="component" value="Unassembled WGS sequence"/>
</dbReference>
<dbReference type="PRINTS" id="PR00420">
    <property type="entry name" value="RNGMNOXGNASE"/>
</dbReference>
<evidence type="ECO:0000256" key="2">
    <source>
        <dbReference type="ARBA" id="ARBA00022630"/>
    </source>
</evidence>
<organism evidence="6 7">
    <name type="scientific">Sporothrix stenoceras</name>
    <dbReference type="NCBI Taxonomy" id="5173"/>
    <lineage>
        <taxon>Eukaryota</taxon>
        <taxon>Fungi</taxon>
        <taxon>Dikarya</taxon>
        <taxon>Ascomycota</taxon>
        <taxon>Pezizomycotina</taxon>
        <taxon>Sordariomycetes</taxon>
        <taxon>Sordariomycetidae</taxon>
        <taxon>Ophiostomatales</taxon>
        <taxon>Ophiostomataceae</taxon>
        <taxon>Sporothrix</taxon>
    </lineage>
</organism>
<dbReference type="SUPFAM" id="SSF51905">
    <property type="entry name" value="FAD/NAD(P)-binding domain"/>
    <property type="match status" value="1"/>
</dbReference>
<evidence type="ECO:0000259" key="5">
    <source>
        <dbReference type="Pfam" id="PF01494"/>
    </source>
</evidence>
<name>A0ABR3YHG6_9PEZI</name>